<dbReference type="EMBL" id="AHAM01000088">
    <property type="protein sequence ID" value="EHK57056.1"/>
    <property type="molecule type" value="Genomic_DNA"/>
</dbReference>
<keyword evidence="5" id="KW-1185">Reference proteome</keyword>
<dbReference type="PROSITE" id="PS52050">
    <property type="entry name" value="WYL"/>
    <property type="match status" value="1"/>
</dbReference>
<gene>
    <name evidence="4" type="ORF">MAXJ12_11822</name>
</gene>
<feature type="domain" description="DNA-binding transcriptional repressor CapW winged helix-turn-helix" evidence="3">
    <location>
        <begin position="12"/>
        <end position="92"/>
    </location>
</feature>
<dbReference type="PANTHER" id="PTHR34580">
    <property type="match status" value="1"/>
</dbReference>
<dbReference type="InterPro" id="IPR026881">
    <property type="entry name" value="WYL_dom"/>
</dbReference>
<proteinExistence type="predicted"/>
<dbReference type="PANTHER" id="PTHR34580:SF3">
    <property type="entry name" value="PROTEIN PAFB"/>
    <property type="match status" value="1"/>
</dbReference>
<dbReference type="PIRSF" id="PIRSF015558">
    <property type="entry name" value="Txn_reg_DeoR_prd"/>
    <property type="match status" value="1"/>
</dbReference>
<evidence type="ECO:0000313" key="5">
    <source>
        <dbReference type="Proteomes" id="UP000003250"/>
    </source>
</evidence>
<dbReference type="InterPro" id="IPR016634">
    <property type="entry name" value="CapW-like"/>
</dbReference>
<feature type="domain" description="WYL" evidence="1">
    <location>
        <begin position="126"/>
        <end position="195"/>
    </location>
</feature>
<dbReference type="InterPro" id="IPR059019">
    <property type="entry name" value="WHD_CapW"/>
</dbReference>
<dbReference type="Pfam" id="PF13280">
    <property type="entry name" value="WYL"/>
    <property type="match status" value="1"/>
</dbReference>
<evidence type="ECO:0000313" key="4">
    <source>
        <dbReference type="EMBL" id="EHK57056.1"/>
    </source>
</evidence>
<accession>H0HQD4</accession>
<evidence type="ECO:0000259" key="3">
    <source>
        <dbReference type="Pfam" id="PF26109"/>
    </source>
</evidence>
<dbReference type="InterPro" id="IPR059020">
    <property type="entry name" value="CapW_CTD"/>
</dbReference>
<dbReference type="Pfam" id="PF26107">
    <property type="entry name" value="BrxR_CTD"/>
    <property type="match status" value="1"/>
</dbReference>
<feature type="domain" description="DNA-binding transcriptional repressor CapW C-terminal dimerisation" evidence="2">
    <location>
        <begin position="215"/>
        <end position="282"/>
    </location>
</feature>
<dbReference type="RefSeq" id="WP_008835995.1">
    <property type="nucleotide sequence ID" value="NZ_AHAM01000088.1"/>
</dbReference>
<evidence type="ECO:0000259" key="1">
    <source>
        <dbReference type="Pfam" id="PF13280"/>
    </source>
</evidence>
<evidence type="ECO:0000259" key="2">
    <source>
        <dbReference type="Pfam" id="PF26107"/>
    </source>
</evidence>
<reference evidence="4 5" key="1">
    <citation type="journal article" date="2012" name="J. Bacteriol.">
        <title>Draft Genome Sequence of Mesorhizobium alhagi CCNWXJ12-2T, a Novel Salt-Resistant Species Isolated from the Desert of Northwestern China.</title>
        <authorList>
            <person name="Zhou M."/>
            <person name="Chen W."/>
            <person name="Chen H."/>
            <person name="Wei G."/>
        </authorList>
    </citation>
    <scope>NUCLEOTIDE SEQUENCE [LARGE SCALE GENOMIC DNA]</scope>
    <source>
        <strain evidence="4 5">CCNWXJ12-2</strain>
    </source>
</reference>
<dbReference type="OrthoDB" id="6400324at2"/>
<dbReference type="AlphaFoldDB" id="H0HQD4"/>
<name>H0HQD4_9HYPH</name>
<dbReference type="Proteomes" id="UP000003250">
    <property type="component" value="Unassembled WGS sequence"/>
</dbReference>
<organism evidence="4 5">
    <name type="scientific">Mesorhizobium alhagi CCNWXJ12-2</name>
    <dbReference type="NCBI Taxonomy" id="1107882"/>
    <lineage>
        <taxon>Bacteria</taxon>
        <taxon>Pseudomonadati</taxon>
        <taxon>Pseudomonadota</taxon>
        <taxon>Alphaproteobacteria</taxon>
        <taxon>Hyphomicrobiales</taxon>
        <taxon>Phyllobacteriaceae</taxon>
        <taxon>Allomesorhizobium</taxon>
    </lineage>
</organism>
<dbReference type="Pfam" id="PF26109">
    <property type="entry name" value="WHD_BrxR"/>
    <property type="match status" value="1"/>
</dbReference>
<dbReference type="PATRIC" id="fig|1107882.3.peg.2318"/>
<dbReference type="InterPro" id="IPR051534">
    <property type="entry name" value="CBASS_pafABC_assoc_protein"/>
</dbReference>
<sequence length="294" mass="33766">MSDKAPRLRWGIEQRLEFIEFRLFWEGGVNRSDITDFFSVSVPQASKDLTHYQGIAPGNVRYDKSLKRYFASGTFNPKFLQPDAARYLTQLNSIARGVLTAGETWLSQVPDFSAVPLPRRIMDPAILRRVLASVRAGRALEIRYQSLNAEKPKPHWRWISPHAFGFDGMRWHTRAFCHDDKKFKDFLLPRILEVKGEGPPAAKSNKDHAWHETTKVALKPHPKLSADQQKVIASDFGMKNGVLHVEVKLAMLFYFLKRMGLDFKEEEKDPQQQHIVMADPDSVHASLARARQQF</sequence>
<protein>
    <submittedName>
        <fullName evidence="4">Uncharacterized protein</fullName>
    </submittedName>
</protein>